<dbReference type="PANTHER" id="PTHR43685">
    <property type="entry name" value="GLYCOSYLTRANSFERASE"/>
    <property type="match status" value="1"/>
</dbReference>
<dbReference type="InterPro" id="IPR050834">
    <property type="entry name" value="Glycosyltransf_2"/>
</dbReference>
<organism evidence="2 4">
    <name type="scientific">Aminobacter aminovorans</name>
    <name type="common">Chelatobacter heintzii</name>
    <dbReference type="NCBI Taxonomy" id="83263"/>
    <lineage>
        <taxon>Bacteria</taxon>
        <taxon>Pseudomonadati</taxon>
        <taxon>Pseudomonadota</taxon>
        <taxon>Alphaproteobacteria</taxon>
        <taxon>Hyphomicrobiales</taxon>
        <taxon>Phyllobacteriaceae</taxon>
        <taxon>Aminobacter</taxon>
    </lineage>
</organism>
<dbReference type="CDD" id="cd00761">
    <property type="entry name" value="Glyco_tranf_GTA_type"/>
    <property type="match status" value="1"/>
</dbReference>
<evidence type="ECO:0000313" key="5">
    <source>
        <dbReference type="Proteomes" id="UP000577697"/>
    </source>
</evidence>
<dbReference type="InterPro" id="IPR001173">
    <property type="entry name" value="Glyco_trans_2-like"/>
</dbReference>
<dbReference type="EMBL" id="JACICB010000018">
    <property type="protein sequence ID" value="MBB3708239.1"/>
    <property type="molecule type" value="Genomic_DNA"/>
</dbReference>
<evidence type="ECO:0000313" key="2">
    <source>
        <dbReference type="EMBL" id="AMS39646.1"/>
    </source>
</evidence>
<dbReference type="AlphaFoldDB" id="A0AAC9APZ7"/>
<dbReference type="KEGG" id="aak:AA2016_0708"/>
<evidence type="ECO:0000259" key="1">
    <source>
        <dbReference type="Pfam" id="PF00535"/>
    </source>
</evidence>
<dbReference type="Gene3D" id="3.90.550.10">
    <property type="entry name" value="Spore Coat Polysaccharide Biosynthesis Protein SpsA, Chain A"/>
    <property type="match status" value="1"/>
</dbReference>
<sequence length="298" mass="32577">MTEIGMTIAICTRNRAPLLLRCLAALAAAEKPSSSFEIVVVANDCSDDTVPVAERFADRLPMVVVAEPRGGLSHARNRAIDEARGRLIVWLDDDALVRPGFLRAYAAAMAASPRCSIFGGVIVPRLDGEPPAWLLAGLDVVEGAYAARRRATADVFADVDADLPFGANYGMVTDAQRRFRFDPELGRRPGSPFAGGEEIAVMRAAIAAGHHGCWVPEAIVDHLIGPERQSEVWLWGYFHADAQQRMSAHPASLLGRLKAGRAFRRYRRARTRMEPREWLKLFVKAAQLAGKAGVRPDL</sequence>
<dbReference type="Proteomes" id="UP000075755">
    <property type="component" value="Chromosome"/>
</dbReference>
<dbReference type="Proteomes" id="UP000577697">
    <property type="component" value="Unassembled WGS sequence"/>
</dbReference>
<evidence type="ECO:0000313" key="3">
    <source>
        <dbReference type="EMBL" id="MBB3708239.1"/>
    </source>
</evidence>
<protein>
    <submittedName>
        <fullName evidence="3">Glycosyltransferase involved in cell wall biosynthesis</fullName>
    </submittedName>
</protein>
<dbReference type="RefSeq" id="WP_067955656.1">
    <property type="nucleotide sequence ID" value="NZ_CP015005.1"/>
</dbReference>
<dbReference type="Pfam" id="PF00535">
    <property type="entry name" value="Glycos_transf_2"/>
    <property type="match status" value="1"/>
</dbReference>
<accession>A0AAC9APZ7</accession>
<keyword evidence="5" id="KW-1185">Reference proteome</keyword>
<dbReference type="SUPFAM" id="SSF53448">
    <property type="entry name" value="Nucleotide-diphospho-sugar transferases"/>
    <property type="match status" value="1"/>
</dbReference>
<proteinExistence type="predicted"/>
<evidence type="ECO:0000313" key="4">
    <source>
        <dbReference type="Proteomes" id="UP000075755"/>
    </source>
</evidence>
<dbReference type="PANTHER" id="PTHR43685:SF2">
    <property type="entry name" value="GLYCOSYLTRANSFERASE 2-LIKE DOMAIN-CONTAINING PROTEIN"/>
    <property type="match status" value="1"/>
</dbReference>
<reference evidence="2 4" key="1">
    <citation type="submission" date="2016-03" db="EMBL/GenBank/DDBJ databases">
        <title>Complete genome of Aminobacter aminovorans KCTC 2477.</title>
        <authorList>
            <person name="Kim K.M."/>
        </authorList>
    </citation>
    <scope>NUCLEOTIDE SEQUENCE [LARGE SCALE GENOMIC DNA]</scope>
    <source>
        <strain evidence="2 4">KCTC 2477</strain>
    </source>
</reference>
<dbReference type="EMBL" id="CP015005">
    <property type="protein sequence ID" value="AMS39646.1"/>
    <property type="molecule type" value="Genomic_DNA"/>
</dbReference>
<feature type="domain" description="Glycosyltransferase 2-like" evidence="1">
    <location>
        <begin position="7"/>
        <end position="121"/>
    </location>
</feature>
<dbReference type="InterPro" id="IPR029044">
    <property type="entry name" value="Nucleotide-diphossugar_trans"/>
</dbReference>
<reference evidence="3 5" key="2">
    <citation type="submission" date="2020-08" db="EMBL/GenBank/DDBJ databases">
        <title>Genomic Encyclopedia of Type Strains, Phase IV (KMG-IV): sequencing the most valuable type-strain genomes for metagenomic binning, comparative biology and taxonomic classification.</title>
        <authorList>
            <person name="Goeker M."/>
        </authorList>
    </citation>
    <scope>NUCLEOTIDE SEQUENCE [LARGE SCALE GENOMIC DNA]</scope>
    <source>
        <strain evidence="3 5">DSM 10368</strain>
    </source>
</reference>
<gene>
    <name evidence="2" type="ORF">AA2016_0708</name>
    <name evidence="3" type="ORF">FHS67_004577</name>
</gene>
<name>A0AAC9APZ7_AMIAI</name>